<dbReference type="Proteomes" id="UP001162992">
    <property type="component" value="Chromosome 3"/>
</dbReference>
<organism evidence="1 2">
    <name type="scientific">Diphasiastrum complanatum</name>
    <name type="common">Issler's clubmoss</name>
    <name type="synonym">Lycopodium complanatum</name>
    <dbReference type="NCBI Taxonomy" id="34168"/>
    <lineage>
        <taxon>Eukaryota</taxon>
        <taxon>Viridiplantae</taxon>
        <taxon>Streptophyta</taxon>
        <taxon>Embryophyta</taxon>
        <taxon>Tracheophyta</taxon>
        <taxon>Lycopodiopsida</taxon>
        <taxon>Lycopodiales</taxon>
        <taxon>Lycopodiaceae</taxon>
        <taxon>Lycopodioideae</taxon>
        <taxon>Diphasiastrum</taxon>
    </lineage>
</organism>
<gene>
    <name evidence="1" type="ORF">O6H91_03G010800</name>
</gene>
<accession>A0ACC2E3C0</accession>
<comment type="caution">
    <text evidence="1">The sequence shown here is derived from an EMBL/GenBank/DDBJ whole genome shotgun (WGS) entry which is preliminary data.</text>
</comment>
<proteinExistence type="predicted"/>
<evidence type="ECO:0000313" key="2">
    <source>
        <dbReference type="Proteomes" id="UP001162992"/>
    </source>
</evidence>
<evidence type="ECO:0000313" key="1">
    <source>
        <dbReference type="EMBL" id="KAJ7561016.1"/>
    </source>
</evidence>
<name>A0ACC2E3C0_DIPCM</name>
<dbReference type="EMBL" id="CM055094">
    <property type="protein sequence ID" value="KAJ7561016.1"/>
    <property type="molecule type" value="Genomic_DNA"/>
</dbReference>
<sequence>MIIWRLLPLPGNSDSLPFGIAAQKLPVCCFHMAMMKYAKSLLLSFFTIVVVLASSAQGVTDSQDASALSILYSSLNSPQLSGWKANGGDPCGESWQGVGCKGSSITSIKLAGHNLGGSLGYALDKLNNLLVLDFSNNQIGSALPYQLPPHIQELYLNNNQLSGTVPYSLKSLSALTHLNLGNNHLNDQIPDVFQALNSLSSLDLSSNQLTGALPSSFANLGSLSTLHLQDNQLSGSINVLGQLSLQDVNIENNRFTGWVPASLLTIPNFRDGGNLFNNSPAPPPPPFTPPPPGSHSPRGGNSPPKGTGNNGNTQGNTTSFWTGGRLAGIIIAVILGIVAVGLLLVYFFWKKRGLTEDEEKQSHATWLRPLGGISPVKEQPEELLDNFSVEKFLKPPPERTKVPTGKDRSPIKATSGKVSKVQVTATAFSVADLQIATNSFSQENLIGEGTLGRVYRGELPNGKLLAVKKLDTSASSVQNEDEFLSIVSSIARLRHTNIVELIGHCTEYGQRLLVYEYIKRGTLHDMLHAADENTKQLSWNQRVKIAMGAARALEYLHEVCSPAAIHRNFKSANILLDEEFNPHLADCGIAALSSFGSERQVSAQLLGSFGYSAPEYAMSGIYTAKSDVYSFGVVMLELLTGRKPLDSSRTRTQQSLVRWATPQLHDIDALSKMVDPALKGIYPAKSLSRFADIISLCVQPEPEFRPPMSEVVQALVRLMQRASLSKRKSGDDLGASQRTLDHSEVPDSYA</sequence>
<reference evidence="2" key="1">
    <citation type="journal article" date="2024" name="Proc. Natl. Acad. Sci. U.S.A.">
        <title>Extraordinary preservation of gene collinearity over three hundred million years revealed in homosporous lycophytes.</title>
        <authorList>
            <person name="Li C."/>
            <person name="Wickell D."/>
            <person name="Kuo L.Y."/>
            <person name="Chen X."/>
            <person name="Nie B."/>
            <person name="Liao X."/>
            <person name="Peng D."/>
            <person name="Ji J."/>
            <person name="Jenkins J."/>
            <person name="Williams M."/>
            <person name="Shu S."/>
            <person name="Plott C."/>
            <person name="Barry K."/>
            <person name="Rajasekar S."/>
            <person name="Grimwood J."/>
            <person name="Han X."/>
            <person name="Sun S."/>
            <person name="Hou Z."/>
            <person name="He W."/>
            <person name="Dai G."/>
            <person name="Sun C."/>
            <person name="Schmutz J."/>
            <person name="Leebens-Mack J.H."/>
            <person name="Li F.W."/>
            <person name="Wang L."/>
        </authorList>
    </citation>
    <scope>NUCLEOTIDE SEQUENCE [LARGE SCALE GENOMIC DNA]</scope>
    <source>
        <strain evidence="2">cv. PW_Plant_1</strain>
    </source>
</reference>
<protein>
    <submittedName>
        <fullName evidence="1">Uncharacterized protein</fullName>
    </submittedName>
</protein>
<keyword evidence="2" id="KW-1185">Reference proteome</keyword>